<dbReference type="CDD" id="cd00761">
    <property type="entry name" value="Glyco_tranf_GTA_type"/>
    <property type="match status" value="1"/>
</dbReference>
<dbReference type="Gene3D" id="3.90.550.10">
    <property type="entry name" value="Spore Coat Polysaccharide Biosynthesis Protein SpsA, Chain A"/>
    <property type="match status" value="1"/>
</dbReference>
<protein>
    <submittedName>
        <fullName evidence="2">Glycosyltransferase, family 2</fullName>
    </submittedName>
</protein>
<gene>
    <name evidence="2" type="ordered locus">RLO149_c031240</name>
</gene>
<dbReference type="InterPro" id="IPR001173">
    <property type="entry name" value="Glyco_trans_2-like"/>
</dbReference>
<dbReference type="AlphaFoldDB" id="F7ZJ20"/>
<dbReference type="KEGG" id="rli:RLO149_c031240"/>
<sequence>MPAHNVEGFIDEAIGSIVAQSYASFELIIVDDASTDGTADILAARQDRWSLEPQQLRVLRQPNGGASSARNRGVAEAKGELVGFIDADDRWSPQTLTQLVGALDAFPESDIACPLYRRIDEDGREVNYLGEPVHLTHTQQSEAKFFDAGEMLIATPAESATGVLVRREAFAAGGGFDTALKSNNDVDCWLRILWERKSTLVQCPQALVDYRIRSAQITSNVRRMQKGHEQFLGNHQPLLREIGVFARRRHFGLVRAYWSLLAARQGDVWLAFRYWISALFYSPRLALPATLGSSAAFAIAKAVLPSAIWQWVSKLRKRFRR</sequence>
<dbReference type="eggNOG" id="COG1215">
    <property type="taxonomic scope" value="Bacteria"/>
</dbReference>
<feature type="domain" description="Glycosyltransferase 2-like" evidence="1">
    <location>
        <begin position="1"/>
        <end position="170"/>
    </location>
</feature>
<evidence type="ECO:0000313" key="2">
    <source>
        <dbReference type="EMBL" id="AEI95080.1"/>
    </source>
</evidence>
<dbReference type="InterPro" id="IPR029044">
    <property type="entry name" value="Nucleotide-diphossugar_trans"/>
</dbReference>
<dbReference type="InterPro" id="IPR050834">
    <property type="entry name" value="Glycosyltransf_2"/>
</dbReference>
<dbReference type="PANTHER" id="PTHR43685">
    <property type="entry name" value="GLYCOSYLTRANSFERASE"/>
    <property type="match status" value="1"/>
</dbReference>
<dbReference type="Pfam" id="PF00535">
    <property type="entry name" value="Glycos_transf_2"/>
    <property type="match status" value="1"/>
</dbReference>
<organism evidence="2 3">
    <name type="scientific">Roseobacter litoralis (strain ATCC 49566 / DSM 6996 / JCM 21268 / NBRC 15278 / OCh 149)</name>
    <dbReference type="NCBI Taxonomy" id="391595"/>
    <lineage>
        <taxon>Bacteria</taxon>
        <taxon>Pseudomonadati</taxon>
        <taxon>Pseudomonadota</taxon>
        <taxon>Alphaproteobacteria</taxon>
        <taxon>Rhodobacterales</taxon>
        <taxon>Roseobacteraceae</taxon>
        <taxon>Roseobacter</taxon>
    </lineage>
</organism>
<dbReference type="EMBL" id="CP002623">
    <property type="protein sequence ID" value="AEI95080.1"/>
    <property type="molecule type" value="Genomic_DNA"/>
</dbReference>
<dbReference type="HOGENOM" id="CLU_025996_0_0_5"/>
<name>F7ZJ20_ROSLO</name>
<dbReference type="SUPFAM" id="SSF53448">
    <property type="entry name" value="Nucleotide-diphospho-sugar transferases"/>
    <property type="match status" value="1"/>
</dbReference>
<dbReference type="STRING" id="391595.RLO149_c031240"/>
<dbReference type="PANTHER" id="PTHR43685:SF2">
    <property type="entry name" value="GLYCOSYLTRANSFERASE 2-LIKE DOMAIN-CONTAINING PROTEIN"/>
    <property type="match status" value="1"/>
</dbReference>
<dbReference type="GO" id="GO:0044010">
    <property type="term" value="P:single-species biofilm formation"/>
    <property type="evidence" value="ECO:0007669"/>
    <property type="project" value="TreeGrafter"/>
</dbReference>
<dbReference type="GO" id="GO:0016740">
    <property type="term" value="F:transferase activity"/>
    <property type="evidence" value="ECO:0007669"/>
    <property type="project" value="UniProtKB-KW"/>
</dbReference>
<keyword evidence="3" id="KW-1185">Reference proteome</keyword>
<dbReference type="Proteomes" id="UP000001353">
    <property type="component" value="Chromosome"/>
</dbReference>
<proteinExistence type="predicted"/>
<evidence type="ECO:0000313" key="3">
    <source>
        <dbReference type="Proteomes" id="UP000001353"/>
    </source>
</evidence>
<evidence type="ECO:0000259" key="1">
    <source>
        <dbReference type="Pfam" id="PF00535"/>
    </source>
</evidence>
<accession>F7ZJ20</accession>
<reference evidence="2 3" key="1">
    <citation type="journal article" date="2011" name="BMC Genomics">
        <title>Comparative genome analysis and genome-guided physiological analysis of Roseobacter litoralis.</title>
        <authorList>
            <person name="Kalhoefer D."/>
            <person name="Thole S."/>
            <person name="Voget S."/>
            <person name="Lehmann R."/>
            <person name="Liesegang H."/>
            <person name="Wollher A."/>
            <person name="Daniel R."/>
            <person name="Simon M."/>
            <person name="Brinkhoff T."/>
        </authorList>
    </citation>
    <scope>NUCLEOTIDE SEQUENCE [LARGE SCALE GENOMIC DNA]</scope>
    <source>
        <strain evidence="3">ATCC 49566 / DSM 6996 / JCM 21268 / NBRC 15278 / OCh 149</strain>
    </source>
</reference>